<evidence type="ECO:0000256" key="3">
    <source>
        <dbReference type="ARBA" id="ARBA00022553"/>
    </source>
</evidence>
<feature type="region of interest" description="Disordered" evidence="4">
    <location>
        <begin position="378"/>
        <end position="439"/>
    </location>
</feature>
<dbReference type="InterPro" id="IPR015940">
    <property type="entry name" value="UBA"/>
</dbReference>
<dbReference type="InterPro" id="IPR051833">
    <property type="entry name" value="TC-DDR_regulator"/>
</dbReference>
<dbReference type="PROSITE" id="PS50030">
    <property type="entry name" value="UBA"/>
    <property type="match status" value="1"/>
</dbReference>
<feature type="domain" description="UBA" evidence="5">
    <location>
        <begin position="59"/>
        <end position="104"/>
    </location>
</feature>
<keyword evidence="7" id="KW-1185">Reference proteome</keyword>
<dbReference type="Pfam" id="PF12478">
    <property type="entry name" value="UBAP2-Lig"/>
    <property type="match status" value="1"/>
</dbReference>
<evidence type="ECO:0000256" key="4">
    <source>
        <dbReference type="SAM" id="MobiDB-lite"/>
    </source>
</evidence>
<dbReference type="PANTHER" id="PTHR16308:SF13">
    <property type="entry name" value="PROTEIN LINGERER"/>
    <property type="match status" value="1"/>
</dbReference>
<evidence type="ECO:0000313" key="6">
    <source>
        <dbReference type="EMBL" id="KAK6624375.1"/>
    </source>
</evidence>
<name>A0ABR1APF9_POLSC</name>
<protein>
    <recommendedName>
        <fullName evidence="5">UBA domain-containing protein</fullName>
    </recommendedName>
</protein>
<feature type="region of interest" description="Disordered" evidence="4">
    <location>
        <begin position="606"/>
        <end position="687"/>
    </location>
</feature>
<dbReference type="EMBL" id="JAWJWF010000046">
    <property type="protein sequence ID" value="KAK6624375.1"/>
    <property type="molecule type" value="Genomic_DNA"/>
</dbReference>
<feature type="compositionally biased region" description="Polar residues" evidence="4">
    <location>
        <begin position="739"/>
        <end position="756"/>
    </location>
</feature>
<dbReference type="InterPro" id="IPR009060">
    <property type="entry name" value="UBA-like_sf"/>
</dbReference>
<feature type="compositionally biased region" description="Basic and acidic residues" evidence="4">
    <location>
        <begin position="171"/>
        <end position="203"/>
    </location>
</feature>
<feature type="region of interest" description="Disordered" evidence="4">
    <location>
        <begin position="1330"/>
        <end position="1349"/>
    </location>
</feature>
<feature type="compositionally biased region" description="Gly residues" evidence="4">
    <location>
        <begin position="208"/>
        <end position="228"/>
    </location>
</feature>
<dbReference type="SUPFAM" id="SSF46934">
    <property type="entry name" value="UBA-like"/>
    <property type="match status" value="1"/>
</dbReference>
<organism evidence="6 7">
    <name type="scientific">Polyplax serrata</name>
    <name type="common">Common mouse louse</name>
    <dbReference type="NCBI Taxonomy" id="468196"/>
    <lineage>
        <taxon>Eukaryota</taxon>
        <taxon>Metazoa</taxon>
        <taxon>Ecdysozoa</taxon>
        <taxon>Arthropoda</taxon>
        <taxon>Hexapoda</taxon>
        <taxon>Insecta</taxon>
        <taxon>Pterygota</taxon>
        <taxon>Neoptera</taxon>
        <taxon>Paraneoptera</taxon>
        <taxon>Psocodea</taxon>
        <taxon>Troctomorpha</taxon>
        <taxon>Phthiraptera</taxon>
        <taxon>Anoplura</taxon>
        <taxon>Polyplacidae</taxon>
        <taxon>Polyplax</taxon>
    </lineage>
</organism>
<feature type="compositionally biased region" description="Polar residues" evidence="4">
    <location>
        <begin position="121"/>
        <end position="135"/>
    </location>
</feature>
<feature type="compositionally biased region" description="Polar residues" evidence="4">
    <location>
        <begin position="627"/>
        <end position="651"/>
    </location>
</feature>
<dbReference type="CDD" id="cd14277">
    <property type="entry name" value="UBA_UBP2_like"/>
    <property type="match status" value="1"/>
</dbReference>
<feature type="region of interest" description="Disordered" evidence="4">
    <location>
        <begin position="105"/>
        <end position="262"/>
    </location>
</feature>
<feature type="region of interest" description="Disordered" evidence="4">
    <location>
        <begin position="1"/>
        <end position="48"/>
    </location>
</feature>
<feature type="region of interest" description="Disordered" evidence="4">
    <location>
        <begin position="532"/>
        <end position="584"/>
    </location>
</feature>
<dbReference type="Gene3D" id="1.10.8.10">
    <property type="entry name" value="DNA helicase RuvA subunit, C-terminal domain"/>
    <property type="match status" value="1"/>
</dbReference>
<feature type="compositionally biased region" description="Basic and acidic residues" evidence="4">
    <location>
        <begin position="26"/>
        <end position="36"/>
    </location>
</feature>
<keyword evidence="2" id="KW-0963">Cytoplasm</keyword>
<dbReference type="Proteomes" id="UP001359485">
    <property type="component" value="Unassembled WGS sequence"/>
</dbReference>
<feature type="region of interest" description="Disordered" evidence="4">
    <location>
        <begin position="851"/>
        <end position="929"/>
    </location>
</feature>
<feature type="compositionally biased region" description="Low complexity" evidence="4">
    <location>
        <begin position="898"/>
        <end position="929"/>
    </location>
</feature>
<feature type="compositionally biased region" description="Polar residues" evidence="4">
    <location>
        <begin position="418"/>
        <end position="439"/>
    </location>
</feature>
<accession>A0ABR1APF9</accession>
<comment type="caution">
    <text evidence="6">The sequence shown here is derived from an EMBL/GenBank/DDBJ whole genome shotgun (WGS) entry which is preliminary data.</text>
</comment>
<evidence type="ECO:0000256" key="2">
    <source>
        <dbReference type="ARBA" id="ARBA00022490"/>
    </source>
</evidence>
<feature type="region of interest" description="Disordered" evidence="4">
    <location>
        <begin position="715"/>
        <end position="756"/>
    </location>
</feature>
<feature type="compositionally biased region" description="Polar residues" evidence="4">
    <location>
        <begin position="851"/>
        <end position="861"/>
    </location>
</feature>
<feature type="compositionally biased region" description="Polar residues" evidence="4">
    <location>
        <begin position="378"/>
        <end position="394"/>
    </location>
</feature>
<feature type="compositionally biased region" description="Low complexity" evidence="4">
    <location>
        <begin position="715"/>
        <end position="738"/>
    </location>
</feature>
<feature type="region of interest" description="Disordered" evidence="4">
    <location>
        <begin position="779"/>
        <end position="804"/>
    </location>
</feature>
<evidence type="ECO:0000256" key="1">
    <source>
        <dbReference type="ARBA" id="ARBA00004496"/>
    </source>
</evidence>
<dbReference type="PANTHER" id="PTHR16308">
    <property type="entry name" value="UBIQUITIN ASSOCIATED PROTEIN 2-LIKE/LINGERER"/>
    <property type="match status" value="1"/>
</dbReference>
<feature type="compositionally biased region" description="Low complexity" evidence="4">
    <location>
        <begin position="613"/>
        <end position="626"/>
    </location>
</feature>
<sequence>MSTQPRTAQRGGKNSKLDSVPLTKSQKNDAKTDPPKALDNPKAQPTAEQMRIAQIIDRRTDDNKLKEKIKQIMDATRKTEDEVITALHDCDNDLDSAVNMLLEGEAQGEWETSGKKKKNRQTSNMKGGDGTNNKSAAEDGIEEESPVPAANAERERSRNRGGGPPRLRGRGGNENRNWRGRENKENEQNNEEGYNRNRGEGGVRRGGRGMANGPGGRSGRGGRSGGRLGPRTFQSRDKSGAGSFPRSIETWNNPPGPDASGETNLKMENWGDNFTPEDWDNEEYTGSLADSKVFTPSGGIETSVVAPEPLQDSSNQEILMSNTPQDYHQSSQLPPSPLPVGVGTLNAAQSQYLSQLTAQSENLKSAVGIGSGNSTFGQNTSSTYGPNSAPSSAYGQPDALKSAVGSSVSYNQSSSGNTYQSSASTYGPTTANSSSYGPSSGTGNAAYGQTAGFGQSGQTSYAGSASTGGYGQTSSGYGQTVSGATNYGQQSQSGYGQSVSNTSAFQSQPNASAYGQAASGMANTANYQSGASGNAYSSGNPSAGSYQGSGTAGSYQTSGTANSSTGGSGVYPGSGSQATGSYQNSASQNVNYQGAAVAGSNYSGTAGAGPGGSSSYQSGSTSFHSGNQPSVFTSQNYNNSGVNTYGSQLPDGSTAGADSVQSSQPARAKTQRARVPPPSKIPQSAVEMPDDAINTSISFLDVQFGGLEFGSEGSAFEGAGSATSASTATETSSTPTTTDTQNSALDGYATTSSSSVKNNQATLVSALTAKSVLTSNEALSMQSSSDHKTSFSTPSSRVASSNSGLDLSKSDVGLSYPTHNAANYQSYQSQKTNSSGSGVFQQTGYSSTNFTSSAPQVTSSASYSTNQSQPNNYNSQSTANNSFPNSSYSQTSNAGAVNYPNSSNTYQSSNSFSNSSQPYQSSGQSVYGSALSSGYPSTNQYQNSYGGSSAASAQNKLNSALPSSTKDSQEYAASTTVASLTSTTNSGLSNATLTSVAQTVNTTSTKVSNATTKSSVVANIPPGVPPIMGTHQYIMSQGGLPYFQPPTMYSFEDLQLLQQRIPHMATGYYDMAYQAPTSLATGRDSMGSVAYTMSDARYTRGDNNASPVPSTLSQQTATQAHQQPMMNHPSLPPGYAYFYGTAGMMPGSFQYGTPALYPLPAATNAHGSTTSQYPKPGSYSAYGSGYEGLSQTQDYTKSAYVSTMSANQGQTKSGVGVTSGSSASSTSDLNASMYGKSHTALGKVNSYEKQGFHSGTPPPFNLAGNQNTGMAPSGAYGPQLFIPTMAPHQQHHSATLMHQPLHQVSFCSQIIEMFNWLILEAVPVHGPNLPHKPTKQEANKITTPIGLRR</sequence>
<evidence type="ECO:0000313" key="7">
    <source>
        <dbReference type="Proteomes" id="UP001359485"/>
    </source>
</evidence>
<comment type="subcellular location">
    <subcellularLocation>
        <location evidence="1">Cytoplasm</location>
    </subcellularLocation>
</comment>
<feature type="compositionally biased region" description="Polar residues" evidence="4">
    <location>
        <begin position="574"/>
        <end position="584"/>
    </location>
</feature>
<proteinExistence type="predicted"/>
<reference evidence="6 7" key="1">
    <citation type="submission" date="2023-09" db="EMBL/GenBank/DDBJ databases">
        <title>Genomes of two closely related lineages of the louse Polyplax serrata with different host specificities.</title>
        <authorList>
            <person name="Martinu J."/>
            <person name="Tarabai H."/>
            <person name="Stefka J."/>
            <person name="Hypsa V."/>
        </authorList>
    </citation>
    <scope>NUCLEOTIDE SEQUENCE [LARGE SCALE GENOMIC DNA]</scope>
    <source>
        <strain evidence="6">98ZLc_SE</strain>
    </source>
</reference>
<feature type="compositionally biased region" description="Polar residues" evidence="4">
    <location>
        <begin position="879"/>
        <end position="895"/>
    </location>
</feature>
<keyword evidence="3" id="KW-0597">Phosphoprotein</keyword>
<feature type="compositionally biased region" description="Low complexity" evidence="4">
    <location>
        <begin position="862"/>
        <end position="878"/>
    </location>
</feature>
<evidence type="ECO:0000259" key="5">
    <source>
        <dbReference type="PROSITE" id="PS50030"/>
    </source>
</evidence>
<feature type="compositionally biased region" description="Low complexity" evidence="4">
    <location>
        <begin position="532"/>
        <end position="546"/>
    </location>
</feature>
<dbReference type="InterPro" id="IPR022166">
    <property type="entry name" value="UBAP2/Lig"/>
</dbReference>
<gene>
    <name evidence="6" type="ORF">RUM44_011234</name>
</gene>
<feature type="compositionally biased region" description="Low complexity" evidence="4">
    <location>
        <begin position="402"/>
        <end position="417"/>
    </location>
</feature>